<dbReference type="EMBL" id="JBGBZA010000002">
    <property type="protein sequence ID" value="MEY9322399.1"/>
    <property type="molecule type" value="Genomic_DNA"/>
</dbReference>
<organism evidence="1 2">
    <name type="scientific">Bradyrhizobium elkanii</name>
    <dbReference type="NCBI Taxonomy" id="29448"/>
    <lineage>
        <taxon>Bacteria</taxon>
        <taxon>Pseudomonadati</taxon>
        <taxon>Pseudomonadota</taxon>
        <taxon>Alphaproteobacteria</taxon>
        <taxon>Hyphomicrobiales</taxon>
        <taxon>Nitrobacteraceae</taxon>
        <taxon>Bradyrhizobium</taxon>
    </lineage>
</organism>
<reference evidence="1 2" key="1">
    <citation type="submission" date="2024-07" db="EMBL/GenBank/DDBJ databases">
        <title>Genomic Encyclopedia of Type Strains, Phase V (KMG-V): Genome sequencing to study the core and pangenomes of soil and plant-associated prokaryotes.</title>
        <authorList>
            <person name="Whitman W."/>
        </authorList>
    </citation>
    <scope>NUCLEOTIDE SEQUENCE [LARGE SCALE GENOMIC DNA]</scope>
    <source>
        <strain evidence="1 2">USDA 415</strain>
    </source>
</reference>
<name>A0ABV4FH17_BRAEL</name>
<evidence type="ECO:0000313" key="1">
    <source>
        <dbReference type="EMBL" id="MEY9322399.1"/>
    </source>
</evidence>
<protein>
    <submittedName>
        <fullName evidence="1">ABC-type transport system involved in lysophospholipase L1 biosynthesis ATPase subunit</fullName>
    </submittedName>
</protein>
<sequence>MTLVLVTHDLALAQRCDRVVRLRSGRIDGQSTT</sequence>
<gene>
    <name evidence="1" type="ORF">ABIF29_009198</name>
</gene>
<dbReference type="Proteomes" id="UP001565471">
    <property type="component" value="Unassembled WGS sequence"/>
</dbReference>
<evidence type="ECO:0000313" key="2">
    <source>
        <dbReference type="Proteomes" id="UP001565471"/>
    </source>
</evidence>
<comment type="caution">
    <text evidence="1">The sequence shown here is derived from an EMBL/GenBank/DDBJ whole genome shotgun (WGS) entry which is preliminary data.</text>
</comment>
<dbReference type="InterPro" id="IPR027417">
    <property type="entry name" value="P-loop_NTPase"/>
</dbReference>
<accession>A0ABV4FH17</accession>
<keyword evidence="2" id="KW-1185">Reference proteome</keyword>
<proteinExistence type="predicted"/>
<dbReference type="Gene3D" id="3.40.50.300">
    <property type="entry name" value="P-loop containing nucleotide triphosphate hydrolases"/>
    <property type="match status" value="1"/>
</dbReference>
<dbReference type="SUPFAM" id="SSF52540">
    <property type="entry name" value="P-loop containing nucleoside triphosphate hydrolases"/>
    <property type="match status" value="1"/>
</dbReference>